<evidence type="ECO:0000313" key="3">
    <source>
        <dbReference type="EMBL" id="KAF4702250.1"/>
    </source>
</evidence>
<feature type="repeat" description="PPR" evidence="2">
    <location>
        <begin position="95"/>
        <end position="129"/>
    </location>
</feature>
<evidence type="ECO:0000256" key="1">
    <source>
        <dbReference type="ARBA" id="ARBA00022737"/>
    </source>
</evidence>
<dbReference type="InterPro" id="IPR011990">
    <property type="entry name" value="TPR-like_helical_dom_sf"/>
</dbReference>
<dbReference type="PROSITE" id="PS51375">
    <property type="entry name" value="PPR"/>
    <property type="match status" value="2"/>
</dbReference>
<reference evidence="3 4" key="1">
    <citation type="submission" date="2020-04" db="EMBL/GenBank/DDBJ databases">
        <title>Perkinsus olseni comparative genomics.</title>
        <authorList>
            <person name="Bogema D.R."/>
        </authorList>
    </citation>
    <scope>NUCLEOTIDE SEQUENCE [LARGE SCALE GENOMIC DNA]</scope>
    <source>
        <strain evidence="3 4">ATCC PRA-207</strain>
    </source>
</reference>
<dbReference type="Gene3D" id="1.25.40.10">
    <property type="entry name" value="Tetratricopeptide repeat domain"/>
    <property type="match status" value="1"/>
</dbReference>
<comment type="caution">
    <text evidence="3">The sequence shown here is derived from an EMBL/GenBank/DDBJ whole genome shotgun (WGS) entry which is preliminary data.</text>
</comment>
<dbReference type="PANTHER" id="PTHR47941">
    <property type="entry name" value="PENTATRICOPEPTIDE REPEAT-CONTAINING PROTEIN 3, MITOCHONDRIAL"/>
    <property type="match status" value="1"/>
</dbReference>
<dbReference type="EMBL" id="JABANO010036182">
    <property type="protein sequence ID" value="KAF4702250.1"/>
    <property type="molecule type" value="Genomic_DNA"/>
</dbReference>
<keyword evidence="4" id="KW-1185">Reference proteome</keyword>
<evidence type="ECO:0000256" key="2">
    <source>
        <dbReference type="PROSITE-ProRule" id="PRU00708"/>
    </source>
</evidence>
<sequence>ALVPLRGERRSLRSTGFYPVDGEELSVGPGGAPVTQQARPAAAARIDPPRDLVSGFLHGPLGRHSTVLKGFALSKQVDRVFDVYQEMVMNNIPLNTVSFNTIMDACARGGMMDRVSDIFRDMEVQGIEPDIITYSTVVKGYCLAGNVDRAFSVLRDMSGDSQNDRRRRFVRTWGEPSPHGTCESRLPTRSCITPCWTVVRSSTVSSRPWSYSMR</sequence>
<dbReference type="Pfam" id="PF13041">
    <property type="entry name" value="PPR_2"/>
    <property type="match status" value="1"/>
</dbReference>
<dbReference type="AlphaFoldDB" id="A0A7J6Q3U2"/>
<feature type="repeat" description="PPR" evidence="2">
    <location>
        <begin position="130"/>
        <end position="160"/>
    </location>
</feature>
<evidence type="ECO:0000313" key="4">
    <source>
        <dbReference type="Proteomes" id="UP000553632"/>
    </source>
</evidence>
<protein>
    <submittedName>
        <fullName evidence="3">Uncharacterized protein</fullName>
    </submittedName>
</protein>
<dbReference type="Pfam" id="PF01535">
    <property type="entry name" value="PPR"/>
    <property type="match status" value="1"/>
</dbReference>
<gene>
    <name evidence="3" type="ORF">FOZ63_012299</name>
</gene>
<proteinExistence type="predicted"/>
<dbReference type="Proteomes" id="UP000553632">
    <property type="component" value="Unassembled WGS sequence"/>
</dbReference>
<keyword evidence="1" id="KW-0677">Repeat</keyword>
<dbReference type="NCBIfam" id="TIGR00756">
    <property type="entry name" value="PPR"/>
    <property type="match status" value="3"/>
</dbReference>
<name>A0A7J6Q3U2_PEROL</name>
<dbReference type="InterPro" id="IPR002885">
    <property type="entry name" value="PPR_rpt"/>
</dbReference>
<organism evidence="3 4">
    <name type="scientific">Perkinsus olseni</name>
    <name type="common">Perkinsus atlanticus</name>
    <dbReference type="NCBI Taxonomy" id="32597"/>
    <lineage>
        <taxon>Eukaryota</taxon>
        <taxon>Sar</taxon>
        <taxon>Alveolata</taxon>
        <taxon>Perkinsozoa</taxon>
        <taxon>Perkinsea</taxon>
        <taxon>Perkinsida</taxon>
        <taxon>Perkinsidae</taxon>
        <taxon>Perkinsus</taxon>
    </lineage>
</organism>
<accession>A0A7J6Q3U2</accession>
<feature type="non-terminal residue" evidence="3">
    <location>
        <position position="214"/>
    </location>
</feature>